<dbReference type="EMBL" id="CP050869">
    <property type="protein sequence ID" value="QPG49077.1"/>
    <property type="molecule type" value="Genomic_DNA"/>
</dbReference>
<name>A0A7S9NQE5_SACSO</name>
<dbReference type="Gene3D" id="1.20.5.300">
    <property type="match status" value="2"/>
</dbReference>
<accession>A0A7S9NQE5</accession>
<feature type="coiled-coil region" evidence="1">
    <location>
        <begin position="44"/>
        <end position="183"/>
    </location>
</feature>
<dbReference type="PANTHER" id="PTHR38753:SF1">
    <property type="entry name" value="SLR1441 PROTEIN"/>
    <property type="match status" value="1"/>
</dbReference>
<reference evidence="2 3" key="1">
    <citation type="journal article" date="2020" name="Nat. Commun.">
        <title>The structures of two archaeal type IV pili illuminate evolutionary relationships.</title>
        <authorList>
            <person name="Wang F."/>
            <person name="Baquero D.P."/>
            <person name="Su Z."/>
            <person name="Beltran L.C."/>
            <person name="Prangishvili D."/>
            <person name="Krupovic M."/>
            <person name="Egelman E.H."/>
        </authorList>
    </citation>
    <scope>NUCLEOTIDE SEQUENCE [LARGE SCALE GENOMIC DNA]</scope>
    <source>
        <strain evidence="2 3">POZ149</strain>
    </source>
</reference>
<dbReference type="RefSeq" id="WP_010923572.1">
    <property type="nucleotide sequence ID" value="NC_002754.1"/>
</dbReference>
<dbReference type="Proteomes" id="UP000594632">
    <property type="component" value="Chromosome"/>
</dbReference>
<keyword evidence="1" id="KW-0175">Coiled coil</keyword>
<evidence type="ECO:0000313" key="2">
    <source>
        <dbReference type="EMBL" id="QPG49077.1"/>
    </source>
</evidence>
<evidence type="ECO:0000313" key="3">
    <source>
        <dbReference type="Proteomes" id="UP000594632"/>
    </source>
</evidence>
<dbReference type="PANTHER" id="PTHR38753">
    <property type="entry name" value="SLR1441 PROTEIN"/>
    <property type="match status" value="1"/>
</dbReference>
<gene>
    <name evidence="2" type="ORF">HFC64_03510</name>
</gene>
<sequence>MSSERLIDEILKNPQLISALADKVYEKLKDEIVIRKLEENTKSIQALQEAIKRHGDAIVSLQEAVKSLQEEVKRQGEAIVSLQKTVEKQGEAIVSLQEEVKRHGDAIVSLQEAVKSLQEEVKRQGEAIVSLQKTVEKQGEAIVSLQEEVKRHGDAIVSLQEAVKSLQEEVKRQGEAIVSLQEEVKKHSKAILRLAKSQKRLSIELGSFTSRAGKGLERAMLKLYKKSLELHGVDPKRVKHGNIVDTVGIIEKGRSFEVDFYETNDYIYVFEIKNFSDKDVIDQVFVRKKLFSVLYNKPLKVFVVTNYIERDVKEKLEKEGVEIIASHVID</sequence>
<evidence type="ECO:0008006" key="4">
    <source>
        <dbReference type="Google" id="ProtNLM"/>
    </source>
</evidence>
<organism evidence="2 3">
    <name type="scientific">Saccharolobus solfataricus</name>
    <name type="common">Sulfolobus solfataricus</name>
    <dbReference type="NCBI Taxonomy" id="2287"/>
    <lineage>
        <taxon>Archaea</taxon>
        <taxon>Thermoproteota</taxon>
        <taxon>Thermoprotei</taxon>
        <taxon>Sulfolobales</taxon>
        <taxon>Sulfolobaceae</taxon>
        <taxon>Saccharolobus</taxon>
    </lineage>
</organism>
<protein>
    <recommendedName>
        <fullName evidence="4">DUF3782 domain-containing protein</fullName>
    </recommendedName>
</protein>
<dbReference type="AlphaFoldDB" id="A0A7S9NQE5"/>
<proteinExistence type="predicted"/>
<evidence type="ECO:0000256" key="1">
    <source>
        <dbReference type="SAM" id="Coils"/>
    </source>
</evidence>